<comment type="caution">
    <text evidence="3">The sequence shown here is derived from an EMBL/GenBank/DDBJ whole genome shotgun (WGS) entry which is preliminary data.</text>
</comment>
<reference evidence="3 4" key="1">
    <citation type="journal article" date="2015" name="Genome Announc.">
        <title>Draft Genome Sequence of the Terrestrial Cyanobacterium Scytonema millei VB511283, Isolated from Eastern India.</title>
        <authorList>
            <person name="Sen D."/>
            <person name="Chandrababunaidu M.M."/>
            <person name="Singh D."/>
            <person name="Sanghi N."/>
            <person name="Ghorai A."/>
            <person name="Mishra G.P."/>
            <person name="Madduluri M."/>
            <person name="Adhikary S.P."/>
            <person name="Tripathy S."/>
        </authorList>
    </citation>
    <scope>NUCLEOTIDE SEQUENCE [LARGE SCALE GENOMIC DNA]</scope>
    <source>
        <strain evidence="3 4">VB511283</strain>
    </source>
</reference>
<dbReference type="RefSeq" id="WP_052289703.1">
    <property type="nucleotide sequence ID" value="NZ_JTJC03000010.1"/>
</dbReference>
<feature type="transmembrane region" description="Helical" evidence="2">
    <location>
        <begin position="21"/>
        <end position="40"/>
    </location>
</feature>
<accession>A0A9X5E991</accession>
<protein>
    <submittedName>
        <fullName evidence="3">Pentapeptide repeat-containing protein</fullName>
    </submittedName>
</protein>
<dbReference type="Proteomes" id="UP000031532">
    <property type="component" value="Unassembled WGS sequence"/>
</dbReference>
<proteinExistence type="predicted"/>
<keyword evidence="4" id="KW-1185">Reference proteome</keyword>
<keyword evidence="2" id="KW-1133">Transmembrane helix</keyword>
<dbReference type="EMBL" id="JTJC03000010">
    <property type="protein sequence ID" value="NHC37690.1"/>
    <property type="molecule type" value="Genomic_DNA"/>
</dbReference>
<dbReference type="InterPro" id="IPR001646">
    <property type="entry name" value="5peptide_repeat"/>
</dbReference>
<name>A0A9X5E991_9CYAN</name>
<evidence type="ECO:0000313" key="3">
    <source>
        <dbReference type="EMBL" id="NHC37690.1"/>
    </source>
</evidence>
<dbReference type="PANTHER" id="PTHR47485">
    <property type="entry name" value="THYLAKOID LUMENAL 17.4 KDA PROTEIN, CHLOROPLASTIC"/>
    <property type="match status" value="1"/>
</dbReference>
<gene>
    <name evidence="3" type="ORF">QH73_0024145</name>
</gene>
<keyword evidence="2" id="KW-0472">Membrane</keyword>
<dbReference type="Pfam" id="PF00805">
    <property type="entry name" value="Pentapeptide"/>
    <property type="match status" value="2"/>
</dbReference>
<keyword evidence="1" id="KW-0677">Repeat</keyword>
<dbReference type="AlphaFoldDB" id="A0A9X5E991"/>
<dbReference type="SUPFAM" id="SSF141571">
    <property type="entry name" value="Pentapeptide repeat-like"/>
    <property type="match status" value="1"/>
</dbReference>
<evidence type="ECO:0000256" key="2">
    <source>
        <dbReference type="SAM" id="Phobius"/>
    </source>
</evidence>
<sequence length="280" mass="30423">MAQVNRRKMSLYNEAKAGLSSLVKQTATVFLGLLVLLIVTSGSPPASIMGLLVLVGVGFVSWTEKRRLIESEEADLKPPTAISHSLTVEGKQRNIDLTNPEIRVRLKFSPNKLAVEDKCYGNTPKSLKPQEFLYLSKQIMEAQTDDFIELAKVAGLDPLKDFVKADLRNVDLSNANLTGINLSAAYLGKANLSGANLRNANLSNTVLFHTDLSNANLSNANLSSTIVYGANLSFAKLDGAKVEGSRFGWNIGLTEDLKRDLQQRGAVFEDSAGDRKPIST</sequence>
<dbReference type="OrthoDB" id="574774at2"/>
<keyword evidence="2" id="KW-0812">Transmembrane</keyword>
<evidence type="ECO:0000313" key="4">
    <source>
        <dbReference type="Proteomes" id="UP000031532"/>
    </source>
</evidence>
<dbReference type="Gene3D" id="2.160.20.80">
    <property type="entry name" value="E3 ubiquitin-protein ligase SopA"/>
    <property type="match status" value="1"/>
</dbReference>
<evidence type="ECO:0000256" key="1">
    <source>
        <dbReference type="ARBA" id="ARBA00022737"/>
    </source>
</evidence>
<organism evidence="3 4">
    <name type="scientific">Scytonema millei VB511283</name>
    <dbReference type="NCBI Taxonomy" id="1245923"/>
    <lineage>
        <taxon>Bacteria</taxon>
        <taxon>Bacillati</taxon>
        <taxon>Cyanobacteriota</taxon>
        <taxon>Cyanophyceae</taxon>
        <taxon>Nostocales</taxon>
        <taxon>Scytonemataceae</taxon>
        <taxon>Scytonema</taxon>
    </lineage>
</organism>
<dbReference type="PANTHER" id="PTHR47485:SF1">
    <property type="entry name" value="THYLAKOID LUMENAL 17.4 KDA PROTEIN, CHLOROPLASTIC"/>
    <property type="match status" value="1"/>
</dbReference>